<name>A0ABV4FIM3_9BRAD</name>
<keyword evidence="3" id="KW-0029">Amino-acid transport</keyword>
<dbReference type="InterPro" id="IPR051010">
    <property type="entry name" value="BCAA_transport"/>
</dbReference>
<keyword evidence="6" id="KW-1185">Reference proteome</keyword>
<dbReference type="EMBL" id="JBGBZJ010000002">
    <property type="protein sequence ID" value="MEY9451419.1"/>
    <property type="molecule type" value="Genomic_DNA"/>
</dbReference>
<proteinExistence type="inferred from homology"/>
<dbReference type="InterPro" id="IPR028082">
    <property type="entry name" value="Peripla_BP_I"/>
</dbReference>
<comment type="caution">
    <text evidence="5">The sequence shown here is derived from an EMBL/GenBank/DDBJ whole genome shotgun (WGS) entry which is preliminary data.</text>
</comment>
<evidence type="ECO:0000313" key="5">
    <source>
        <dbReference type="EMBL" id="MEY9451419.1"/>
    </source>
</evidence>
<gene>
    <name evidence="5" type="ORF">ABIG07_000367</name>
</gene>
<evidence type="ECO:0000259" key="4">
    <source>
        <dbReference type="Pfam" id="PF13458"/>
    </source>
</evidence>
<keyword evidence="3" id="KW-0813">Transport</keyword>
<keyword evidence="2" id="KW-0732">Signal</keyword>
<comment type="similarity">
    <text evidence="1">Belongs to the leucine-binding protein family.</text>
</comment>
<dbReference type="SUPFAM" id="SSF53822">
    <property type="entry name" value="Periplasmic binding protein-like I"/>
    <property type="match status" value="1"/>
</dbReference>
<evidence type="ECO:0000256" key="2">
    <source>
        <dbReference type="ARBA" id="ARBA00022729"/>
    </source>
</evidence>
<dbReference type="InterPro" id="IPR028081">
    <property type="entry name" value="Leu-bd"/>
</dbReference>
<sequence length="444" mass="48081">MIAFSGAQTSRFYAAIIRYLKILDIRRHQGERSIMRPSAAYVAIMAILVSAKSIAAPTLVVAQGISGDVIKIGVMNDQSGPYSDNCGLGSVIAARLAISDFGRAINGKNIELIVADDQNKPDIGVAIALRWLDNEGVDAIVGCSASSVALGVQDVMRSRKKPYLLAGTAAAFFTNERCSPLTTQWAMDTYALAKATVKSLLARRLDTWFFVTVDYSFGKVWQADATNFIKSAGGRVVGSVLHPLNSSDFASVLLTAQSSGAKVVALANSGADFANALKQAEEFGLTQKQQLAPLGLTINQTHSIGLKPLQNVGLTTTFYWDRTDETRAFAKRYEAAFDGRIPNEAQASTYSAVMHYLKAIAAAQTDEGEAVVRQMKNTPVNDFEMKNVSIRADGQVMRPLYAARIKASIESKYPYDYYEITGTIPAEDAWRPAAESTCNLLKTQ</sequence>
<organism evidence="5 6">
    <name type="scientific">Bradyrhizobium ottawaense</name>
    <dbReference type="NCBI Taxonomy" id="931866"/>
    <lineage>
        <taxon>Bacteria</taxon>
        <taxon>Pseudomonadati</taxon>
        <taxon>Pseudomonadota</taxon>
        <taxon>Alphaproteobacteria</taxon>
        <taxon>Hyphomicrobiales</taxon>
        <taxon>Nitrobacteraceae</taxon>
        <taxon>Bradyrhizobium</taxon>
    </lineage>
</organism>
<dbReference type="PANTHER" id="PTHR30483:SF6">
    <property type="entry name" value="PERIPLASMIC BINDING PROTEIN OF ABC TRANSPORTER FOR NATURAL AMINO ACIDS"/>
    <property type="match status" value="1"/>
</dbReference>
<dbReference type="Pfam" id="PF13458">
    <property type="entry name" value="Peripla_BP_6"/>
    <property type="match status" value="1"/>
</dbReference>
<dbReference type="RefSeq" id="WP_340672690.1">
    <property type="nucleotide sequence ID" value="NZ_CP150477.1"/>
</dbReference>
<protein>
    <submittedName>
        <fullName evidence="5">Branched-chain amino acid transport system substrate-binding protein</fullName>
    </submittedName>
</protein>
<dbReference type="Proteomes" id="UP001565369">
    <property type="component" value="Unassembled WGS sequence"/>
</dbReference>
<evidence type="ECO:0000256" key="1">
    <source>
        <dbReference type="ARBA" id="ARBA00010062"/>
    </source>
</evidence>
<feature type="domain" description="Leucine-binding protein" evidence="4">
    <location>
        <begin position="70"/>
        <end position="406"/>
    </location>
</feature>
<dbReference type="CDD" id="cd06327">
    <property type="entry name" value="PBP1_SBP-like"/>
    <property type="match status" value="1"/>
</dbReference>
<reference evidence="5 6" key="1">
    <citation type="submission" date="2024-07" db="EMBL/GenBank/DDBJ databases">
        <title>Genomic Encyclopedia of Type Strains, Phase V (KMG-V): Genome sequencing to study the core and pangenomes of soil and plant-associated prokaryotes.</title>
        <authorList>
            <person name="Whitman W."/>
        </authorList>
    </citation>
    <scope>NUCLEOTIDE SEQUENCE [LARGE SCALE GENOMIC DNA]</scope>
    <source>
        <strain evidence="5 6">USDA 152</strain>
    </source>
</reference>
<accession>A0ABV4FIM3</accession>
<evidence type="ECO:0000256" key="3">
    <source>
        <dbReference type="ARBA" id="ARBA00022970"/>
    </source>
</evidence>
<dbReference type="Gene3D" id="3.40.50.2300">
    <property type="match status" value="2"/>
</dbReference>
<evidence type="ECO:0000313" key="6">
    <source>
        <dbReference type="Proteomes" id="UP001565369"/>
    </source>
</evidence>
<dbReference type="PANTHER" id="PTHR30483">
    <property type="entry name" value="LEUCINE-SPECIFIC-BINDING PROTEIN"/>
    <property type="match status" value="1"/>
</dbReference>